<evidence type="ECO:0000313" key="5">
    <source>
        <dbReference type="EnsemblPlants" id="Kaladp0026s0023.1.v1.1.CDS.1"/>
    </source>
</evidence>
<dbReference type="PANTHER" id="PTHR31234:SF72">
    <property type="entry name" value="NDR1_HIN1-LIKE PROTEIN 6"/>
    <property type="match status" value="1"/>
</dbReference>
<keyword evidence="4" id="KW-1133">Transmembrane helix</keyword>
<dbReference type="Proteomes" id="UP000594263">
    <property type="component" value="Unplaced"/>
</dbReference>
<sequence length="232" mass="25906">MLDNPYQDPNKTTPPYSRNIPRYQSKRKSSNCCLKCICFCYCLILLIVLILVSAAVYFLATARPQIPTYRVESLDVTAFDAQMDFSLYAEFLVTVRAENPNSHIAFVYGEDSSVVVEFQDSVLCSGKMPAFYQGYLDTSIMKIALSGKSAFGSGLQEALMQSRHAGRIPLLVMVRVPVVVEVVKIRLQQIYVLVNCTLVVDKLTPNTKPQILSSNYTVGVRSEDVDFNLGSF</sequence>
<dbReference type="GO" id="GO:0098542">
    <property type="term" value="P:defense response to other organism"/>
    <property type="evidence" value="ECO:0007669"/>
    <property type="project" value="InterPro"/>
</dbReference>
<evidence type="ECO:0000256" key="2">
    <source>
        <dbReference type="ARBA" id="ARBA00023136"/>
    </source>
</evidence>
<keyword evidence="4" id="KW-0812">Transmembrane</keyword>
<accession>A0A7N0T8B9</accession>
<feature type="compositionally biased region" description="Polar residues" evidence="3">
    <location>
        <begin position="7"/>
        <end position="16"/>
    </location>
</feature>
<feature type="region of interest" description="Disordered" evidence="3">
    <location>
        <begin position="1"/>
        <end position="22"/>
    </location>
</feature>
<dbReference type="PANTHER" id="PTHR31234">
    <property type="entry name" value="LATE EMBRYOGENESIS ABUNDANT (LEA) HYDROXYPROLINE-RICH GLYCOPROTEIN FAMILY"/>
    <property type="match status" value="1"/>
</dbReference>
<comment type="subcellular location">
    <subcellularLocation>
        <location evidence="1">Membrane</location>
    </subcellularLocation>
</comment>
<evidence type="ECO:0008006" key="7">
    <source>
        <dbReference type="Google" id="ProtNLM"/>
    </source>
</evidence>
<dbReference type="AlphaFoldDB" id="A0A7N0T8B9"/>
<evidence type="ECO:0000256" key="4">
    <source>
        <dbReference type="SAM" id="Phobius"/>
    </source>
</evidence>
<reference evidence="5" key="1">
    <citation type="submission" date="2021-01" db="UniProtKB">
        <authorList>
            <consortium name="EnsemblPlants"/>
        </authorList>
    </citation>
    <scope>IDENTIFICATION</scope>
</reference>
<dbReference type="GO" id="GO:0005886">
    <property type="term" value="C:plasma membrane"/>
    <property type="evidence" value="ECO:0007669"/>
    <property type="project" value="TreeGrafter"/>
</dbReference>
<dbReference type="OMA" id="KICHYKV"/>
<organism evidence="5 6">
    <name type="scientific">Kalanchoe fedtschenkoi</name>
    <name type="common">Lavender scallops</name>
    <name type="synonym">South American air plant</name>
    <dbReference type="NCBI Taxonomy" id="63787"/>
    <lineage>
        <taxon>Eukaryota</taxon>
        <taxon>Viridiplantae</taxon>
        <taxon>Streptophyta</taxon>
        <taxon>Embryophyta</taxon>
        <taxon>Tracheophyta</taxon>
        <taxon>Spermatophyta</taxon>
        <taxon>Magnoliopsida</taxon>
        <taxon>eudicotyledons</taxon>
        <taxon>Gunneridae</taxon>
        <taxon>Pentapetalae</taxon>
        <taxon>Saxifragales</taxon>
        <taxon>Crassulaceae</taxon>
        <taxon>Kalanchoe</taxon>
    </lineage>
</organism>
<feature type="transmembrane region" description="Helical" evidence="4">
    <location>
        <begin position="32"/>
        <end position="60"/>
    </location>
</feature>
<keyword evidence="2 4" id="KW-0472">Membrane</keyword>
<evidence type="ECO:0000256" key="1">
    <source>
        <dbReference type="ARBA" id="ARBA00004370"/>
    </source>
</evidence>
<keyword evidence="6" id="KW-1185">Reference proteome</keyword>
<proteinExistence type="predicted"/>
<evidence type="ECO:0000313" key="6">
    <source>
        <dbReference type="Proteomes" id="UP000594263"/>
    </source>
</evidence>
<name>A0A7N0T8B9_KALFE</name>
<protein>
    <recommendedName>
        <fullName evidence="7">Late embryogenesis abundant protein LEA-2 subgroup domain-containing protein</fullName>
    </recommendedName>
</protein>
<dbReference type="Gramene" id="Kaladp0026s0023.1.v1.1">
    <property type="protein sequence ID" value="Kaladp0026s0023.1.v1.1.CDS.1"/>
    <property type="gene ID" value="Kaladp0026s0023.v1.1"/>
</dbReference>
<dbReference type="EnsemblPlants" id="Kaladp0026s0023.1.v1.1">
    <property type="protein sequence ID" value="Kaladp0026s0023.1.v1.1.CDS.1"/>
    <property type="gene ID" value="Kaladp0026s0023.v1.1"/>
</dbReference>
<dbReference type="InterPro" id="IPR044839">
    <property type="entry name" value="NDR1-like"/>
</dbReference>
<evidence type="ECO:0000256" key="3">
    <source>
        <dbReference type="SAM" id="MobiDB-lite"/>
    </source>
</evidence>